<proteinExistence type="predicted"/>
<reference evidence="1 2" key="1">
    <citation type="submission" date="2021-02" db="EMBL/GenBank/DDBJ databases">
        <authorList>
            <person name="Vanwijnsberghe S."/>
        </authorList>
    </citation>
    <scope>NUCLEOTIDE SEQUENCE [LARGE SCALE GENOMIC DNA]</scope>
    <source>
        <strain evidence="1 2">R-69658</strain>
    </source>
</reference>
<keyword evidence="2" id="KW-1185">Reference proteome</keyword>
<gene>
    <name evidence="1" type="ORF">R69658_07900</name>
</gene>
<dbReference type="EMBL" id="CAJNAU010000207">
    <property type="protein sequence ID" value="CAE6866614.1"/>
    <property type="molecule type" value="Genomic_DNA"/>
</dbReference>
<comment type="caution">
    <text evidence="1">The sequence shown here is derived from an EMBL/GenBank/DDBJ whole genome shotgun (WGS) entry which is preliminary data.</text>
</comment>
<organism evidence="1 2">
    <name type="scientific">Paraburkholderia aspalathi</name>
    <dbReference type="NCBI Taxonomy" id="1324617"/>
    <lineage>
        <taxon>Bacteria</taxon>
        <taxon>Pseudomonadati</taxon>
        <taxon>Pseudomonadota</taxon>
        <taxon>Betaproteobacteria</taxon>
        <taxon>Burkholderiales</taxon>
        <taxon>Burkholderiaceae</taxon>
        <taxon>Paraburkholderia</taxon>
    </lineage>
</organism>
<accession>A0ABM8T815</accession>
<name>A0ABM8T815_9BURK</name>
<evidence type="ECO:0000313" key="2">
    <source>
        <dbReference type="Proteomes" id="UP000674425"/>
    </source>
</evidence>
<evidence type="ECO:0000313" key="1">
    <source>
        <dbReference type="EMBL" id="CAE6866614.1"/>
    </source>
</evidence>
<dbReference type="RefSeq" id="WP_200622932.1">
    <property type="nucleotide sequence ID" value="NZ_CAJNAU010000207.1"/>
</dbReference>
<protein>
    <submittedName>
        <fullName evidence="1">Uncharacterized protein</fullName>
    </submittedName>
</protein>
<sequence>MKIEQGILIPHTLVPVGEGVTGASYAIVSVAGLSQRSVVKQAGDREIAAECLCALLGDALGLPTLTPIVITDPRNNALWFGAREVGYPSLSGSLRIGTHADASQMQALACVLSAWSQVGQVISFDELIANGDRNPGNVLWNGIQFTIIDHERALGNRPMQQNRLAFFATNQFKPPLVAAVQSASTSAALAQQALLSAGSTVWQMIDAEFASAPAVIEQHRATFASLAQGNLGSLATKTANSMSPLFARQQQ</sequence>
<dbReference type="Proteomes" id="UP000674425">
    <property type="component" value="Unassembled WGS sequence"/>
</dbReference>